<accession>A0A1C7NBP3</accession>
<dbReference type="InParanoid" id="A0A1C7NBP3"/>
<protein>
    <submittedName>
        <fullName evidence="1">Uncharacterized protein</fullName>
    </submittedName>
</protein>
<evidence type="ECO:0000313" key="1">
    <source>
        <dbReference type="EMBL" id="OBZ86179.1"/>
    </source>
</evidence>
<organism evidence="1 2">
    <name type="scientific">Choanephora cucurbitarum</name>
    <dbReference type="NCBI Taxonomy" id="101091"/>
    <lineage>
        <taxon>Eukaryota</taxon>
        <taxon>Fungi</taxon>
        <taxon>Fungi incertae sedis</taxon>
        <taxon>Mucoromycota</taxon>
        <taxon>Mucoromycotina</taxon>
        <taxon>Mucoromycetes</taxon>
        <taxon>Mucorales</taxon>
        <taxon>Mucorineae</taxon>
        <taxon>Choanephoraceae</taxon>
        <taxon>Choanephoroideae</taxon>
        <taxon>Choanephora</taxon>
    </lineage>
</organism>
<gene>
    <name evidence="1" type="ORF">A0J61_05774</name>
</gene>
<proteinExistence type="predicted"/>
<dbReference type="Proteomes" id="UP000093000">
    <property type="component" value="Unassembled WGS sequence"/>
</dbReference>
<reference evidence="1 2" key="1">
    <citation type="submission" date="2016-03" db="EMBL/GenBank/DDBJ databases">
        <title>Choanephora cucurbitarum.</title>
        <authorList>
            <person name="Min B."/>
            <person name="Park H."/>
            <person name="Park J.-H."/>
            <person name="Shin H.-D."/>
            <person name="Choi I.-G."/>
        </authorList>
    </citation>
    <scope>NUCLEOTIDE SEQUENCE [LARGE SCALE GENOMIC DNA]</scope>
    <source>
        <strain evidence="1 2">KUS-F28377</strain>
    </source>
</reference>
<sequence length="61" mass="7143">MIKSDSSKDKSNKKRRLLSEDSLKSTWHVKYVQDAYGSDDILRFLNGYSHHYSLGLKNMFC</sequence>
<comment type="caution">
    <text evidence="1">The sequence shown here is derived from an EMBL/GenBank/DDBJ whole genome shotgun (WGS) entry which is preliminary data.</text>
</comment>
<dbReference type="EMBL" id="LUGH01000322">
    <property type="protein sequence ID" value="OBZ86179.1"/>
    <property type="molecule type" value="Genomic_DNA"/>
</dbReference>
<dbReference type="AlphaFoldDB" id="A0A1C7NBP3"/>
<name>A0A1C7NBP3_9FUNG</name>
<keyword evidence="2" id="KW-1185">Reference proteome</keyword>
<evidence type="ECO:0000313" key="2">
    <source>
        <dbReference type="Proteomes" id="UP000093000"/>
    </source>
</evidence>